<accession>A0A142BWI8</accession>
<dbReference type="AlphaFoldDB" id="A0A142BWI8"/>
<keyword evidence="1" id="KW-0732">Signal</keyword>
<protein>
    <submittedName>
        <fullName evidence="2">Uncharacterized protein</fullName>
    </submittedName>
</protein>
<dbReference type="EMBL" id="KU736879">
    <property type="protein sequence ID" value="AMP42476.1"/>
    <property type="molecule type" value="Genomic_DNA"/>
</dbReference>
<feature type="chain" id="PRO_5007492849" evidence="1">
    <location>
        <begin position="19"/>
        <end position="172"/>
    </location>
</feature>
<proteinExistence type="predicted"/>
<name>A0A142BWI8_9BACT</name>
<sequence length="172" mass="19012">MKVLAAGFLINYPVSALAAESCIGEVFVSCNVAKNKHLQVCIEPATDNAEPKFTYKFSEKEKKGLSLSENFSAKTVSPWKGVGRAINSSVVFNHQGYQYHVWQSFDRLDEEAELQAGVNVSKGDENIASFTCQSDNQTSIAPLFVLEDAMEAAGWCYHSGKFEWQNCAVKDQ</sequence>
<feature type="signal peptide" evidence="1">
    <location>
        <begin position="1"/>
        <end position="18"/>
    </location>
</feature>
<organism evidence="2">
    <name type="scientific">uncultured bacterium IN-14</name>
    <dbReference type="NCBI Taxonomy" id="1805592"/>
    <lineage>
        <taxon>Bacteria</taxon>
        <taxon>environmental samples</taxon>
    </lineage>
</organism>
<reference evidence="2" key="1">
    <citation type="journal article" date="2016" name="Appl. Environ. Microbiol.">
        <title>Diversity of the Tetracycline Mobilome within a Chinese Pig Manure Sample.</title>
        <authorList>
            <person name="Leclercq S.O."/>
            <person name="Wang C."/>
            <person name="Zhu Y."/>
            <person name="Wu H."/>
            <person name="Du X."/>
            <person name="Liu Z."/>
            <person name="Feng J."/>
        </authorList>
    </citation>
    <scope>NUCLEOTIDE SEQUENCE</scope>
</reference>
<evidence type="ECO:0000256" key="1">
    <source>
        <dbReference type="SAM" id="SignalP"/>
    </source>
</evidence>
<evidence type="ECO:0000313" key="2">
    <source>
        <dbReference type="EMBL" id="AMP42476.1"/>
    </source>
</evidence>